<keyword evidence="3" id="KW-1185">Reference proteome</keyword>
<dbReference type="EMBL" id="JANKBY010000058">
    <property type="protein sequence ID" value="MCR1822491.1"/>
    <property type="molecule type" value="Genomic_DNA"/>
</dbReference>
<accession>A0A9X2MA93</accession>
<evidence type="ECO:0000313" key="2">
    <source>
        <dbReference type="EMBL" id="MCR1822491.1"/>
    </source>
</evidence>
<feature type="region of interest" description="Disordered" evidence="1">
    <location>
        <begin position="41"/>
        <end position="61"/>
    </location>
</feature>
<dbReference type="AlphaFoldDB" id="A0A9X2MA93"/>
<proteinExistence type="predicted"/>
<feature type="compositionally biased region" description="Low complexity" evidence="1">
    <location>
        <begin position="111"/>
        <end position="123"/>
    </location>
</feature>
<protein>
    <submittedName>
        <fullName evidence="2">Stage III sporulation protein AG</fullName>
    </submittedName>
</protein>
<comment type="caution">
    <text evidence="2">The sequence shown here is derived from an EMBL/GenBank/DDBJ whole genome shotgun (WGS) entry which is preliminary data.</text>
</comment>
<dbReference type="RefSeq" id="WP_079764694.1">
    <property type="nucleotide sequence ID" value="NZ_JANKBY010000058.1"/>
</dbReference>
<name>A0A9X2MA93_9FIRM</name>
<organism evidence="2 3">
    <name type="scientific">Terrisporobacter muris</name>
    <dbReference type="NCBI Taxonomy" id="2963284"/>
    <lineage>
        <taxon>Bacteria</taxon>
        <taxon>Bacillati</taxon>
        <taxon>Bacillota</taxon>
        <taxon>Clostridia</taxon>
        <taxon>Peptostreptococcales</taxon>
        <taxon>Peptostreptococcaceae</taxon>
        <taxon>Terrisporobacter</taxon>
    </lineage>
</organism>
<evidence type="ECO:0000256" key="1">
    <source>
        <dbReference type="SAM" id="MobiDB-lite"/>
    </source>
</evidence>
<gene>
    <name evidence="2" type="ORF">NSA58_06795</name>
</gene>
<reference evidence="2" key="1">
    <citation type="submission" date="2022-07" db="EMBL/GenBank/DDBJ databases">
        <title>Enhanced cultured diversity of the mouse gut microbiota enables custom-made synthetic communities.</title>
        <authorList>
            <person name="Afrizal A."/>
        </authorList>
    </citation>
    <scope>NUCLEOTIDE SEQUENCE</scope>
    <source>
        <strain evidence="2">DSM 29186</strain>
    </source>
</reference>
<evidence type="ECO:0000313" key="3">
    <source>
        <dbReference type="Proteomes" id="UP001140817"/>
    </source>
</evidence>
<dbReference type="Proteomes" id="UP001140817">
    <property type="component" value="Unassembled WGS sequence"/>
</dbReference>
<feature type="region of interest" description="Disordered" evidence="1">
    <location>
        <begin position="96"/>
        <end position="127"/>
    </location>
</feature>
<sequence length="184" mass="19989">MKKINEMFNDTEKKKLKPLIFLAVICVLALIVISVMPDGKKEEANVSTDPEVKTSASEKEQKDLESKLTQILSKINGAGDVDVMITFQSSEEVVPAYNSNTTTETTKEQDSSGGERTTTSSTENKTMITSNSNEPVILKTSEAEIKGVIVVASGANDQAVKELLYDAVKTSLQISGHQVEIYAK</sequence>